<evidence type="ECO:0000256" key="7">
    <source>
        <dbReference type="ARBA" id="ARBA00023277"/>
    </source>
</evidence>
<evidence type="ECO:0000256" key="6">
    <source>
        <dbReference type="ARBA" id="ARBA00022679"/>
    </source>
</evidence>
<evidence type="ECO:0000313" key="12">
    <source>
        <dbReference type="Proteomes" id="UP000254465"/>
    </source>
</evidence>
<dbReference type="GO" id="GO:0004134">
    <property type="term" value="F:4-alpha-glucanotransferase activity"/>
    <property type="evidence" value="ECO:0007669"/>
    <property type="project" value="UniProtKB-EC"/>
</dbReference>
<evidence type="ECO:0000256" key="4">
    <source>
        <dbReference type="ARBA" id="ARBA00020295"/>
    </source>
</evidence>
<evidence type="ECO:0000256" key="5">
    <source>
        <dbReference type="ARBA" id="ARBA00022676"/>
    </source>
</evidence>
<dbReference type="SUPFAM" id="SSF51445">
    <property type="entry name" value="(Trans)glycosidases"/>
    <property type="match status" value="1"/>
</dbReference>
<keyword evidence="6 10" id="KW-0808">Transferase</keyword>
<evidence type="ECO:0000256" key="1">
    <source>
        <dbReference type="ARBA" id="ARBA00000439"/>
    </source>
</evidence>
<evidence type="ECO:0000256" key="3">
    <source>
        <dbReference type="ARBA" id="ARBA00012560"/>
    </source>
</evidence>
<keyword evidence="7 10" id="KW-0119">Carbohydrate metabolism</keyword>
<evidence type="ECO:0000313" key="11">
    <source>
        <dbReference type="EMBL" id="STO71125.1"/>
    </source>
</evidence>
<sequence length="187" mass="22066">MPDEVRWKLNEFQIFSYFVLYFEKQGLHYPDKKTFPQNAFATIGTHDVPSLASFWHCRDLAHFAQLSILAGERLKQKYDQRLLDKQALLNSLHRDQYLPDDYWGDALTMAMHQNLMRVIHLYLAESQTKLIGVQLENLIEQEISFNLPGTSMEYPNWRMKLARTIEDIFSDENITALLTEINQARQR</sequence>
<comment type="similarity">
    <text evidence="2 10">Belongs to the disproportionating enzyme family.</text>
</comment>
<accession>A0A377I720</accession>
<dbReference type="NCBIfam" id="TIGR00217">
    <property type="entry name" value="malQ"/>
    <property type="match status" value="1"/>
</dbReference>
<dbReference type="Pfam" id="PF02446">
    <property type="entry name" value="Glyco_hydro_77"/>
    <property type="match status" value="1"/>
</dbReference>
<dbReference type="Proteomes" id="UP000254465">
    <property type="component" value="Unassembled WGS sequence"/>
</dbReference>
<dbReference type="PANTHER" id="PTHR32438:SF5">
    <property type="entry name" value="4-ALPHA-GLUCANOTRANSFERASE DPE1, CHLOROPLASTIC_AMYLOPLASTIC"/>
    <property type="match status" value="1"/>
</dbReference>
<organism evidence="11 12">
    <name type="scientific">Avibacterium paragallinarum</name>
    <name type="common">Haemophilus gallinarum</name>
    <dbReference type="NCBI Taxonomy" id="728"/>
    <lineage>
        <taxon>Bacteria</taxon>
        <taxon>Pseudomonadati</taxon>
        <taxon>Pseudomonadota</taxon>
        <taxon>Gammaproteobacteria</taxon>
        <taxon>Pasteurellales</taxon>
        <taxon>Pasteurellaceae</taxon>
        <taxon>Avibacterium</taxon>
    </lineage>
</organism>
<dbReference type="InterPro" id="IPR003385">
    <property type="entry name" value="Glyco_hydro_77"/>
</dbReference>
<dbReference type="Gene3D" id="3.20.20.80">
    <property type="entry name" value="Glycosidases"/>
    <property type="match status" value="1"/>
</dbReference>
<dbReference type="InterPro" id="IPR017853">
    <property type="entry name" value="GH"/>
</dbReference>
<dbReference type="AlphaFoldDB" id="A0A377I720"/>
<proteinExistence type="inferred from homology"/>
<keyword evidence="5 10" id="KW-0328">Glycosyltransferase</keyword>
<comment type="catalytic activity">
    <reaction evidence="1 10">
        <text>Transfers a segment of a (1-&gt;4)-alpha-D-glucan to a new position in an acceptor, which may be glucose or a (1-&gt;4)-alpha-D-glucan.</text>
        <dbReference type="EC" id="2.4.1.25"/>
    </reaction>
</comment>
<gene>
    <name evidence="11" type="ORF">NCTC11296_01020</name>
</gene>
<evidence type="ECO:0000256" key="2">
    <source>
        <dbReference type="ARBA" id="ARBA00005684"/>
    </source>
</evidence>
<dbReference type="PANTHER" id="PTHR32438">
    <property type="entry name" value="4-ALPHA-GLUCANOTRANSFERASE DPE1, CHLOROPLASTIC/AMYLOPLASTIC"/>
    <property type="match status" value="1"/>
</dbReference>
<dbReference type="EC" id="2.4.1.25" evidence="3 10"/>
<evidence type="ECO:0000256" key="9">
    <source>
        <dbReference type="ARBA" id="ARBA00031501"/>
    </source>
</evidence>
<dbReference type="GO" id="GO:0005975">
    <property type="term" value="P:carbohydrate metabolic process"/>
    <property type="evidence" value="ECO:0007669"/>
    <property type="project" value="InterPro"/>
</dbReference>
<evidence type="ECO:0000256" key="10">
    <source>
        <dbReference type="RuleBase" id="RU361207"/>
    </source>
</evidence>
<reference evidence="11 12" key="1">
    <citation type="submission" date="2018-06" db="EMBL/GenBank/DDBJ databases">
        <authorList>
            <consortium name="Pathogen Informatics"/>
            <person name="Doyle S."/>
        </authorList>
    </citation>
    <scope>NUCLEOTIDE SEQUENCE [LARGE SCALE GENOMIC DNA]</scope>
    <source>
        <strain evidence="11 12">NCTC11296</strain>
    </source>
</reference>
<name>A0A377I720_AVIPA</name>
<protein>
    <recommendedName>
        <fullName evidence="4 10">4-alpha-glucanotransferase</fullName>
        <ecNumber evidence="3 10">2.4.1.25</ecNumber>
    </recommendedName>
    <alternativeName>
        <fullName evidence="8 10">Amylomaltase</fullName>
    </alternativeName>
    <alternativeName>
        <fullName evidence="9 10">Disproportionating enzyme</fullName>
    </alternativeName>
</protein>
<evidence type="ECO:0000256" key="8">
    <source>
        <dbReference type="ARBA" id="ARBA00031423"/>
    </source>
</evidence>
<dbReference type="EMBL" id="UGHK01000002">
    <property type="protein sequence ID" value="STO71125.1"/>
    <property type="molecule type" value="Genomic_DNA"/>
</dbReference>